<dbReference type="RefSeq" id="WP_093120352.1">
    <property type="nucleotide sequence ID" value="NZ_FODS01000031.1"/>
</dbReference>
<dbReference type="OrthoDB" id="8688459at2"/>
<dbReference type="STRING" id="569882.SAMN04490248_13133"/>
<evidence type="ECO:0000313" key="1">
    <source>
        <dbReference type="EMBL" id="SEP16885.1"/>
    </source>
</evidence>
<reference evidence="1 2" key="1">
    <citation type="submission" date="2016-10" db="EMBL/GenBank/DDBJ databases">
        <authorList>
            <person name="de Groot N.N."/>
        </authorList>
    </citation>
    <scope>NUCLEOTIDE SEQUENCE [LARGE SCALE GENOMIC DNA]</scope>
    <source>
        <strain evidence="1 2">DSM 27842</strain>
    </source>
</reference>
<dbReference type="InterPro" id="IPR016750">
    <property type="entry name" value="Aceto_COase_bsu/gsu"/>
</dbReference>
<dbReference type="AlphaFoldDB" id="A0A1H8VNA1"/>
<dbReference type="Proteomes" id="UP000198893">
    <property type="component" value="Unassembled WGS sequence"/>
</dbReference>
<sequence>MSDQDRISASVAVMEGQAVCAACGQDLGLATEPWKEHAQRREIPLAQAGGPAFDTGHEGVVLRHFYCPSCAALLDTETAMAEDPTLNDILASRG</sequence>
<keyword evidence="2" id="KW-1185">Reference proteome</keyword>
<evidence type="ECO:0000313" key="2">
    <source>
        <dbReference type="Proteomes" id="UP000198893"/>
    </source>
</evidence>
<accession>A0A1H8VNA1</accession>
<organism evidence="1 2">
    <name type="scientific">Salinihabitans flavidus</name>
    <dbReference type="NCBI Taxonomy" id="569882"/>
    <lineage>
        <taxon>Bacteria</taxon>
        <taxon>Pseudomonadati</taxon>
        <taxon>Pseudomonadota</taxon>
        <taxon>Alphaproteobacteria</taxon>
        <taxon>Rhodobacterales</taxon>
        <taxon>Roseobacteraceae</taxon>
        <taxon>Salinihabitans</taxon>
    </lineage>
</organism>
<proteinExistence type="predicted"/>
<dbReference type="EMBL" id="FODS01000031">
    <property type="protein sequence ID" value="SEP16885.1"/>
    <property type="molecule type" value="Genomic_DNA"/>
</dbReference>
<name>A0A1H8VNA1_9RHOB</name>
<dbReference type="Pfam" id="PF08882">
    <property type="entry name" value="Acetone_carb_G"/>
    <property type="match status" value="1"/>
</dbReference>
<gene>
    <name evidence="1" type="ORF">SAMN04490248_13133</name>
</gene>
<protein>
    <submittedName>
        <fullName evidence="1">Acetone carboxylase gamma subunit</fullName>
    </submittedName>
</protein>